<reference evidence="2 3" key="1">
    <citation type="submission" date="2023-04" db="EMBL/GenBank/DDBJ databases">
        <title>Luteimonas endophyticus RD2P54.</title>
        <authorList>
            <person name="Sun J.-Q."/>
        </authorList>
    </citation>
    <scope>NUCLEOTIDE SEQUENCE [LARGE SCALE GENOMIC DNA]</scope>
    <source>
        <strain evidence="2 3">RD2P54</strain>
    </source>
</reference>
<dbReference type="PANTHER" id="PTHR43130:SF3">
    <property type="entry name" value="HTH-TYPE TRANSCRIPTIONAL REGULATOR RV1931C"/>
    <property type="match status" value="1"/>
</dbReference>
<keyword evidence="3" id="KW-1185">Reference proteome</keyword>
<sequence length="203" mass="21292">MKRNVAILVFEDAEVLDFAGPFEVFAVSSQLNAGRGFDVGLVAEHRSPVRAMNGMTVVANWTWEDMPAPDVLVVVGGRGSRQAMAHAPLRAWVAQAAAAAEVVLSVCGGARIVGALGLLDGRQATTHRQAFDELQAIAPAALLRRDARVVDAGRIVTTGGISAGIDGALHVVSRLLGEPVAQRTAAYMEYAWDPACAVVAPVQ</sequence>
<accession>A0ABT6JE59</accession>
<feature type="domain" description="DJ-1/PfpI" evidence="1">
    <location>
        <begin position="4"/>
        <end position="172"/>
    </location>
</feature>
<dbReference type="Pfam" id="PF01965">
    <property type="entry name" value="DJ-1_PfpI"/>
    <property type="match status" value="1"/>
</dbReference>
<evidence type="ECO:0000313" key="3">
    <source>
        <dbReference type="Proteomes" id="UP001156940"/>
    </source>
</evidence>
<dbReference type="PANTHER" id="PTHR43130">
    <property type="entry name" value="ARAC-FAMILY TRANSCRIPTIONAL REGULATOR"/>
    <property type="match status" value="1"/>
</dbReference>
<gene>
    <name evidence="2" type="ORF">QFW77_16100</name>
</gene>
<dbReference type="InterPro" id="IPR029062">
    <property type="entry name" value="Class_I_gatase-like"/>
</dbReference>
<name>A0ABT6JE59_9GAMM</name>
<dbReference type="GO" id="GO:0016829">
    <property type="term" value="F:lyase activity"/>
    <property type="evidence" value="ECO:0007669"/>
    <property type="project" value="UniProtKB-KW"/>
</dbReference>
<organism evidence="2 3">
    <name type="scientific">Luteimonas endophytica</name>
    <dbReference type="NCBI Taxonomy" id="3042023"/>
    <lineage>
        <taxon>Bacteria</taxon>
        <taxon>Pseudomonadati</taxon>
        <taxon>Pseudomonadota</taxon>
        <taxon>Gammaproteobacteria</taxon>
        <taxon>Lysobacterales</taxon>
        <taxon>Lysobacteraceae</taxon>
        <taxon>Luteimonas</taxon>
    </lineage>
</organism>
<dbReference type="SUPFAM" id="SSF52317">
    <property type="entry name" value="Class I glutamine amidotransferase-like"/>
    <property type="match status" value="1"/>
</dbReference>
<keyword evidence="2" id="KW-0456">Lyase</keyword>
<dbReference type="InterPro" id="IPR002818">
    <property type="entry name" value="DJ-1/PfpI"/>
</dbReference>
<dbReference type="Gene3D" id="3.40.50.880">
    <property type="match status" value="1"/>
</dbReference>
<dbReference type="Proteomes" id="UP001156940">
    <property type="component" value="Unassembled WGS sequence"/>
</dbReference>
<evidence type="ECO:0000259" key="1">
    <source>
        <dbReference type="Pfam" id="PF01965"/>
    </source>
</evidence>
<dbReference type="InterPro" id="IPR052158">
    <property type="entry name" value="INH-QAR"/>
</dbReference>
<dbReference type="EMBL" id="JARXRM010000045">
    <property type="protein sequence ID" value="MDH5824498.1"/>
    <property type="molecule type" value="Genomic_DNA"/>
</dbReference>
<comment type="caution">
    <text evidence="2">The sequence shown here is derived from an EMBL/GenBank/DDBJ whole genome shotgun (WGS) entry which is preliminary data.</text>
</comment>
<dbReference type="RefSeq" id="WP_280575825.1">
    <property type="nucleotide sequence ID" value="NZ_JARXRM010000045.1"/>
</dbReference>
<dbReference type="EC" id="4.2.1.-" evidence="2"/>
<dbReference type="CDD" id="cd03139">
    <property type="entry name" value="GATase1_PfpI_2"/>
    <property type="match status" value="1"/>
</dbReference>
<protein>
    <submittedName>
        <fullName evidence="2">DJ-1/PfpI family protein</fullName>
        <ecNumber evidence="2">4.2.1.-</ecNumber>
    </submittedName>
</protein>
<proteinExistence type="predicted"/>
<evidence type="ECO:0000313" key="2">
    <source>
        <dbReference type="EMBL" id="MDH5824498.1"/>
    </source>
</evidence>